<organism evidence="1 2">
    <name type="scientific">Mycena pura</name>
    <dbReference type="NCBI Taxonomy" id="153505"/>
    <lineage>
        <taxon>Eukaryota</taxon>
        <taxon>Fungi</taxon>
        <taxon>Dikarya</taxon>
        <taxon>Basidiomycota</taxon>
        <taxon>Agaricomycotina</taxon>
        <taxon>Agaricomycetes</taxon>
        <taxon>Agaricomycetidae</taxon>
        <taxon>Agaricales</taxon>
        <taxon>Marasmiineae</taxon>
        <taxon>Mycenaceae</taxon>
        <taxon>Mycena</taxon>
    </lineage>
</organism>
<reference evidence="1" key="1">
    <citation type="submission" date="2023-03" db="EMBL/GenBank/DDBJ databases">
        <title>Massive genome expansion in bonnet fungi (Mycena s.s.) driven by repeated elements and novel gene families across ecological guilds.</title>
        <authorList>
            <consortium name="Lawrence Berkeley National Laboratory"/>
            <person name="Harder C.B."/>
            <person name="Miyauchi S."/>
            <person name="Viragh M."/>
            <person name="Kuo A."/>
            <person name="Thoen E."/>
            <person name="Andreopoulos B."/>
            <person name="Lu D."/>
            <person name="Skrede I."/>
            <person name="Drula E."/>
            <person name="Henrissat B."/>
            <person name="Morin E."/>
            <person name="Kohler A."/>
            <person name="Barry K."/>
            <person name="LaButti K."/>
            <person name="Morin E."/>
            <person name="Salamov A."/>
            <person name="Lipzen A."/>
            <person name="Mereny Z."/>
            <person name="Hegedus B."/>
            <person name="Baldrian P."/>
            <person name="Stursova M."/>
            <person name="Weitz H."/>
            <person name="Taylor A."/>
            <person name="Grigoriev I.V."/>
            <person name="Nagy L.G."/>
            <person name="Martin F."/>
            <person name="Kauserud H."/>
        </authorList>
    </citation>
    <scope>NUCLEOTIDE SEQUENCE</scope>
    <source>
        <strain evidence="1">9144</strain>
    </source>
</reference>
<protein>
    <submittedName>
        <fullName evidence="1">Uncharacterized protein</fullName>
    </submittedName>
</protein>
<evidence type="ECO:0000313" key="2">
    <source>
        <dbReference type="Proteomes" id="UP001219525"/>
    </source>
</evidence>
<dbReference type="AlphaFoldDB" id="A0AAD6V6Y1"/>
<evidence type="ECO:0000313" key="1">
    <source>
        <dbReference type="EMBL" id="KAJ7204127.1"/>
    </source>
</evidence>
<dbReference type="InterPro" id="IPR032675">
    <property type="entry name" value="LRR_dom_sf"/>
</dbReference>
<dbReference type="Proteomes" id="UP001219525">
    <property type="component" value="Unassembled WGS sequence"/>
</dbReference>
<gene>
    <name evidence="1" type="ORF">GGX14DRAFT_460924</name>
</gene>
<dbReference type="Gene3D" id="3.80.10.10">
    <property type="entry name" value="Ribonuclease Inhibitor"/>
    <property type="match status" value="1"/>
</dbReference>
<proteinExistence type="predicted"/>
<dbReference type="EMBL" id="JARJCW010000048">
    <property type="protein sequence ID" value="KAJ7204127.1"/>
    <property type="molecule type" value="Genomic_DNA"/>
</dbReference>
<keyword evidence="2" id="KW-1185">Reference proteome</keyword>
<comment type="caution">
    <text evidence="1">The sequence shown here is derived from an EMBL/GenBank/DDBJ whole genome shotgun (WGS) entry which is preliminary data.</text>
</comment>
<accession>A0AAD6V6Y1</accession>
<sequence>MEIQLTQQRLRSVARPLLFRHFTFHIDGNRVSLLLQRLEYWSSPEIAPCVRECSLTGQNRLQSVLSQAFLSRLPRFTNLRQFSMQSFMYTPTFFQALQSLPALRHLESCHCFPDPAVSADDWRLLIPLDLTFIHIHHLHVGGDLTRHVRHDTVCSMEVFLGEQSCADILAGDPFPLVKHLLCCLAFKKPSASSVSHLLSQFPAIEVLHFPSKIDESTFAASSKVHLPSLTRLTGNPRVLSLLQTTAALRYLNIDYGSWKPREFLAMVHSNMAGVISLCVSFTSFSYENICDLSRCFPGLQSLRVDTAAKSARNSVFQVCIVLHCALVCRAKCCEGKGVLRESNQTLTPSNKHQEVLH</sequence>
<name>A0AAD6V6Y1_9AGAR</name>
<dbReference type="SUPFAM" id="SSF52047">
    <property type="entry name" value="RNI-like"/>
    <property type="match status" value="1"/>
</dbReference>